<evidence type="ECO:0000313" key="14">
    <source>
        <dbReference type="EMBL" id="CAE8687976.1"/>
    </source>
</evidence>
<dbReference type="SUPFAM" id="SSF103473">
    <property type="entry name" value="MFS general substrate transporter"/>
    <property type="match status" value="1"/>
</dbReference>
<comment type="subcellular location">
    <subcellularLocation>
        <location evidence="1">Cell projection</location>
        <location evidence="1">Cilium</location>
    </subcellularLocation>
    <subcellularLocation>
        <location evidence="3">Cytoplasm</location>
        <location evidence="3">Cytoskeleton</location>
    </subcellularLocation>
    <subcellularLocation>
        <location evidence="2">Membrane</location>
        <topology evidence="2">Multi-pass membrane protein</topology>
    </subcellularLocation>
</comment>
<dbReference type="InterPro" id="IPR020846">
    <property type="entry name" value="MFS_dom"/>
</dbReference>
<keyword evidence="5 11" id="KW-0812">Transmembrane</keyword>
<feature type="compositionally biased region" description="Polar residues" evidence="10">
    <location>
        <begin position="173"/>
        <end position="186"/>
    </location>
</feature>
<sequence length="980" mass="107500">MISEIFPLGVRGSALSTAALVNFSSNILMTLCQTALMKALTPAGTFFAYLVLAVVSFVFVYYIVPETKGKSLEEIEDEMTGRKVQSLFPDMSELASLARAAEGKLSSATGAPATQHSRWQAAQPEANLPPVFPPTLGGWAENEVHPDEGVQEAESDSDDELPSIKPQVRSFDPVNQRQARAKSGSTRGKDSAKAFKDTPGLKDLLSPFPGLESLVSRPHAKEKGGARHSSGGTPPSASNPYQVGLRREWMRPPSNLDQLYEADDFVSPEDRAAGIRRWAPPSPTLAQPGQFMAQARKRYEREWSMELEDVDKARASAPDAGVASLSPTQRRKSKQEGLEELSPRPKKMPFITTEGDKPIPKGHAKWKFLGRPPAHILKMKKPQDPAKMLRLHRYAERRRTNLGSGLDWDDAKAKWMGWYKKNKKSRFDKIEMSTSPKKEDVEADYEDRTERRLKREARFAKPSGHEGGRASASSESRDEGSMPEWAGKGKQSTGSMNHTLSKPVTGEESPRIGGSTISTWGLDPSCAALCLSAGTFCRAKAPFFKSNVDRFPACCTASQVVDFTRGGFVIGDGAGLLCDFEVSRAKESPATERAHAKDMFSSAEHYDPGSSRQLAAGKMRGPQNPGLSGQRHRQARGIVRPGSADKGGIASIEREGFSTGPIQSQVASFDLAAQESASADEGLVLGFHLVLSVPFSLAQILCEADMANFGESIYNMIPPKMEVREKPPMHRSKYAGTQPPTGSTFHAASTTCPAYSNTDGAAVEKPVADKTHGTFGKKQGGYSSDPNGYMKKAEKTGGRVLSLADVKTQNPEALAPKHLKTRTSIIPKADEAPVMNLVTSKNFIVANAVETILSAPRKLPEGAKDFLKKEDYGKVPKYLQHIKQDIEAEYDYIQQLHQDREEEEYAQKRPLGEDERGSIVEGLKSKWEQVNTAYQGGTHMTKMDTMGKMKRKERYEAELSQIEKDIEKMSRGNIVVDSRM</sequence>
<dbReference type="PROSITE" id="PS50850">
    <property type="entry name" value="MFS"/>
    <property type="match status" value="1"/>
</dbReference>
<dbReference type="PANTHER" id="PTHR21490">
    <property type="entry name" value="ENKURIN-RELATED"/>
    <property type="match status" value="1"/>
</dbReference>
<feature type="compositionally biased region" description="Basic and acidic residues" evidence="10">
    <location>
        <begin position="431"/>
        <end position="450"/>
    </location>
</feature>
<dbReference type="InterPro" id="IPR005828">
    <property type="entry name" value="MFS_sugar_transport-like"/>
</dbReference>
<feature type="compositionally biased region" description="Basic and acidic residues" evidence="10">
    <location>
        <begin position="334"/>
        <end position="343"/>
    </location>
</feature>
<dbReference type="GO" id="GO:0022857">
    <property type="term" value="F:transmembrane transporter activity"/>
    <property type="evidence" value="ECO:0007669"/>
    <property type="project" value="InterPro"/>
</dbReference>
<dbReference type="Proteomes" id="UP000626109">
    <property type="component" value="Unassembled WGS sequence"/>
</dbReference>
<dbReference type="GO" id="GO:0005929">
    <property type="term" value="C:cilium"/>
    <property type="evidence" value="ECO:0007669"/>
    <property type="project" value="UniProtKB-SubCell"/>
</dbReference>
<feature type="domain" description="Enkurin" evidence="13">
    <location>
        <begin position="883"/>
        <end position="977"/>
    </location>
</feature>
<keyword evidence="6 11" id="KW-1133">Transmembrane helix</keyword>
<keyword evidence="8" id="KW-0206">Cytoskeleton</keyword>
<dbReference type="AlphaFoldDB" id="A0A813K1G5"/>
<dbReference type="Pfam" id="PF00083">
    <property type="entry name" value="Sugar_tr"/>
    <property type="match status" value="1"/>
</dbReference>
<evidence type="ECO:0000256" key="2">
    <source>
        <dbReference type="ARBA" id="ARBA00004141"/>
    </source>
</evidence>
<evidence type="ECO:0008006" key="16">
    <source>
        <dbReference type="Google" id="ProtNLM"/>
    </source>
</evidence>
<keyword evidence="9" id="KW-0966">Cell projection</keyword>
<dbReference type="GO" id="GO:0016020">
    <property type="term" value="C:membrane"/>
    <property type="evidence" value="ECO:0007669"/>
    <property type="project" value="UniProtKB-SubCell"/>
</dbReference>
<protein>
    <recommendedName>
        <fullName evidence="16">Major facilitator superfamily (MFS) profile domain-containing protein</fullName>
    </recommendedName>
</protein>
<gene>
    <name evidence="14" type="ORF">PGLA2088_LOCUS25698</name>
</gene>
<evidence type="ECO:0000256" key="3">
    <source>
        <dbReference type="ARBA" id="ARBA00004245"/>
    </source>
</evidence>
<name>A0A813K1G5_POLGL</name>
<dbReference type="GO" id="GO:0005856">
    <property type="term" value="C:cytoskeleton"/>
    <property type="evidence" value="ECO:0007669"/>
    <property type="project" value="UniProtKB-SubCell"/>
</dbReference>
<evidence type="ECO:0000256" key="1">
    <source>
        <dbReference type="ARBA" id="ARBA00004138"/>
    </source>
</evidence>
<evidence type="ECO:0000256" key="5">
    <source>
        <dbReference type="ARBA" id="ARBA00022692"/>
    </source>
</evidence>
<evidence type="ECO:0000256" key="6">
    <source>
        <dbReference type="ARBA" id="ARBA00022989"/>
    </source>
</evidence>
<feature type="compositionally biased region" description="Polar residues" evidence="10">
    <location>
        <begin position="230"/>
        <end position="241"/>
    </location>
</feature>
<feature type="compositionally biased region" description="Basic and acidic residues" evidence="10">
    <location>
        <begin position="589"/>
        <end position="598"/>
    </location>
</feature>
<keyword evidence="7 11" id="KW-0472">Membrane</keyword>
<evidence type="ECO:0000256" key="7">
    <source>
        <dbReference type="ARBA" id="ARBA00023136"/>
    </source>
</evidence>
<feature type="compositionally biased region" description="Basic and acidic residues" evidence="10">
    <location>
        <begin position="456"/>
        <end position="468"/>
    </location>
</feature>
<dbReference type="PROSITE" id="PS51665">
    <property type="entry name" value="ENKURIN"/>
    <property type="match status" value="1"/>
</dbReference>
<feature type="compositionally biased region" description="Basic and acidic residues" evidence="10">
    <location>
        <begin position="187"/>
        <end position="200"/>
    </location>
</feature>
<feature type="domain" description="Major facilitator superfamily (MFS) profile" evidence="12">
    <location>
        <begin position="1"/>
        <end position="68"/>
    </location>
</feature>
<evidence type="ECO:0000313" key="15">
    <source>
        <dbReference type="Proteomes" id="UP000626109"/>
    </source>
</evidence>
<keyword evidence="4" id="KW-0963">Cytoplasm</keyword>
<feature type="compositionally biased region" description="Acidic residues" evidence="10">
    <location>
        <begin position="149"/>
        <end position="161"/>
    </location>
</feature>
<evidence type="ECO:0000256" key="8">
    <source>
        <dbReference type="ARBA" id="ARBA00023212"/>
    </source>
</evidence>
<accession>A0A813K1G5</accession>
<feature type="transmembrane region" description="Helical" evidence="11">
    <location>
        <begin position="43"/>
        <end position="64"/>
    </location>
</feature>
<evidence type="ECO:0000256" key="4">
    <source>
        <dbReference type="ARBA" id="ARBA00022490"/>
    </source>
</evidence>
<feature type="compositionally biased region" description="Polar residues" evidence="10">
    <location>
        <begin position="490"/>
        <end position="502"/>
    </location>
</feature>
<feature type="region of interest" description="Disordered" evidence="10">
    <location>
        <begin position="589"/>
        <end position="645"/>
    </location>
</feature>
<feature type="region of interest" description="Disordered" evidence="10">
    <location>
        <begin position="431"/>
        <end position="511"/>
    </location>
</feature>
<feature type="compositionally biased region" description="Polar residues" evidence="10">
    <location>
        <begin position="106"/>
        <end position="120"/>
    </location>
</feature>
<dbReference type="InterPro" id="IPR027012">
    <property type="entry name" value="Enkurin_dom"/>
</dbReference>
<comment type="caution">
    <text evidence="14">The sequence shown here is derived from an EMBL/GenBank/DDBJ whole genome shotgun (WGS) entry which is preliminary data.</text>
</comment>
<proteinExistence type="predicted"/>
<dbReference type="Gene3D" id="1.20.1250.20">
    <property type="entry name" value="MFS general substrate transporter like domains"/>
    <property type="match status" value="1"/>
</dbReference>
<feature type="region of interest" description="Disordered" evidence="10">
    <location>
        <begin position="314"/>
        <end position="361"/>
    </location>
</feature>
<dbReference type="InterPro" id="IPR036259">
    <property type="entry name" value="MFS_trans_sf"/>
</dbReference>
<evidence type="ECO:0000256" key="9">
    <source>
        <dbReference type="ARBA" id="ARBA00023273"/>
    </source>
</evidence>
<evidence type="ECO:0000259" key="13">
    <source>
        <dbReference type="PROSITE" id="PS51665"/>
    </source>
</evidence>
<dbReference type="EMBL" id="CAJNNW010026827">
    <property type="protein sequence ID" value="CAE8687976.1"/>
    <property type="molecule type" value="Genomic_DNA"/>
</dbReference>
<evidence type="ECO:0000259" key="12">
    <source>
        <dbReference type="PROSITE" id="PS50850"/>
    </source>
</evidence>
<evidence type="ECO:0000256" key="10">
    <source>
        <dbReference type="SAM" id="MobiDB-lite"/>
    </source>
</evidence>
<evidence type="ECO:0000256" key="11">
    <source>
        <dbReference type="SAM" id="Phobius"/>
    </source>
</evidence>
<dbReference type="InterPro" id="IPR052102">
    <property type="entry name" value="Enkurin_domain-protein"/>
</dbReference>
<dbReference type="Pfam" id="PF13864">
    <property type="entry name" value="Enkurin"/>
    <property type="match status" value="1"/>
</dbReference>
<reference evidence="14" key="1">
    <citation type="submission" date="2021-02" db="EMBL/GenBank/DDBJ databases">
        <authorList>
            <person name="Dougan E. K."/>
            <person name="Rhodes N."/>
            <person name="Thang M."/>
            <person name="Chan C."/>
        </authorList>
    </citation>
    <scope>NUCLEOTIDE SEQUENCE</scope>
</reference>
<dbReference type="GO" id="GO:0005516">
    <property type="term" value="F:calmodulin binding"/>
    <property type="evidence" value="ECO:0007669"/>
    <property type="project" value="TreeGrafter"/>
</dbReference>
<organism evidence="14 15">
    <name type="scientific">Polarella glacialis</name>
    <name type="common">Dinoflagellate</name>
    <dbReference type="NCBI Taxonomy" id="89957"/>
    <lineage>
        <taxon>Eukaryota</taxon>
        <taxon>Sar</taxon>
        <taxon>Alveolata</taxon>
        <taxon>Dinophyceae</taxon>
        <taxon>Suessiales</taxon>
        <taxon>Suessiaceae</taxon>
        <taxon>Polarella</taxon>
    </lineage>
</organism>
<feature type="transmembrane region" description="Helical" evidence="11">
    <location>
        <begin position="12"/>
        <end position="31"/>
    </location>
</feature>
<dbReference type="PANTHER" id="PTHR21490:SF0">
    <property type="entry name" value="ENKURIN"/>
    <property type="match status" value="1"/>
</dbReference>
<feature type="region of interest" description="Disordered" evidence="10">
    <location>
        <begin position="105"/>
        <end position="241"/>
    </location>
</feature>